<evidence type="ECO:0000313" key="5">
    <source>
        <dbReference type="EMBL" id="KAK3282404.1"/>
    </source>
</evidence>
<evidence type="ECO:0008006" key="7">
    <source>
        <dbReference type="Google" id="ProtNLM"/>
    </source>
</evidence>
<name>A0AAE0GQB2_9CHLO</name>
<dbReference type="PROSITE" id="PS50405">
    <property type="entry name" value="GST_CTER"/>
    <property type="match status" value="1"/>
</dbReference>
<protein>
    <recommendedName>
        <fullName evidence="7">Glutathione S-transferase</fullName>
    </recommendedName>
</protein>
<evidence type="ECO:0000256" key="2">
    <source>
        <dbReference type="ARBA" id="ARBA00022490"/>
    </source>
</evidence>
<feature type="domain" description="GST C-terminal" evidence="4">
    <location>
        <begin position="121"/>
        <end position="214"/>
    </location>
</feature>
<dbReference type="InterPro" id="IPR036249">
    <property type="entry name" value="Thioredoxin-like_sf"/>
</dbReference>
<dbReference type="InterPro" id="IPR051369">
    <property type="entry name" value="GST_Theta"/>
</dbReference>
<dbReference type="EMBL" id="LGRX02003331">
    <property type="protein sequence ID" value="KAK3282404.1"/>
    <property type="molecule type" value="Genomic_DNA"/>
</dbReference>
<comment type="subcellular location">
    <subcellularLocation>
        <location evidence="1">Cytoplasm</location>
    </subcellularLocation>
</comment>
<dbReference type="SFLD" id="SFLDG00358">
    <property type="entry name" value="Main_(cytGST)"/>
    <property type="match status" value="1"/>
</dbReference>
<dbReference type="InterPro" id="IPR004045">
    <property type="entry name" value="Glutathione_S-Trfase_N"/>
</dbReference>
<dbReference type="PANTHER" id="PTHR43917">
    <property type="match status" value="1"/>
</dbReference>
<dbReference type="Gene3D" id="1.20.1050.10">
    <property type="match status" value="1"/>
</dbReference>
<evidence type="ECO:0000256" key="1">
    <source>
        <dbReference type="ARBA" id="ARBA00004496"/>
    </source>
</evidence>
<dbReference type="Gene3D" id="3.40.30.10">
    <property type="entry name" value="Glutaredoxin"/>
    <property type="match status" value="1"/>
</dbReference>
<dbReference type="SUPFAM" id="SSF47616">
    <property type="entry name" value="GST C-terminal domain-like"/>
    <property type="match status" value="1"/>
</dbReference>
<keyword evidence="2" id="KW-0963">Cytoplasm</keyword>
<gene>
    <name evidence="5" type="ORF">CYMTET_9857</name>
</gene>
<sequence length="214" mass="24155">MECPQTTSSFHWLVRRQAGPQTTPHKRPVVLPIKIFWNLRSAPSRTVVTVARATRADAEYTHVDLVAQEHKSDEYIQQINPLGKVPAALLPDRSTTLWESAAICKYLCMSSRLGASLYPADPLRRAKVDMYYDFWNCYLHPSATEVMNSQLGLVHYSDAALEETFDKLHAALRNVDSFFKAGEMYLTGNSLTIADMGRLGGHRDRGQLVKEQMV</sequence>
<evidence type="ECO:0000259" key="3">
    <source>
        <dbReference type="PROSITE" id="PS50404"/>
    </source>
</evidence>
<dbReference type="GO" id="GO:0005737">
    <property type="term" value="C:cytoplasm"/>
    <property type="evidence" value="ECO:0007669"/>
    <property type="project" value="UniProtKB-SubCell"/>
</dbReference>
<dbReference type="Pfam" id="PF02798">
    <property type="entry name" value="GST_N"/>
    <property type="match status" value="1"/>
</dbReference>
<dbReference type="PANTHER" id="PTHR43917:SF8">
    <property type="entry name" value="GH16740P-RELATED"/>
    <property type="match status" value="1"/>
</dbReference>
<evidence type="ECO:0000313" key="6">
    <source>
        <dbReference type="Proteomes" id="UP001190700"/>
    </source>
</evidence>
<keyword evidence="6" id="KW-1185">Reference proteome</keyword>
<accession>A0AAE0GQB2</accession>
<dbReference type="InterPro" id="IPR010987">
    <property type="entry name" value="Glutathione-S-Trfase_C-like"/>
</dbReference>
<reference evidence="5 6" key="1">
    <citation type="journal article" date="2015" name="Genome Biol. Evol.">
        <title>Comparative Genomics of a Bacterivorous Green Alga Reveals Evolutionary Causalities and Consequences of Phago-Mixotrophic Mode of Nutrition.</title>
        <authorList>
            <person name="Burns J.A."/>
            <person name="Paasch A."/>
            <person name="Narechania A."/>
            <person name="Kim E."/>
        </authorList>
    </citation>
    <scope>NUCLEOTIDE SEQUENCE [LARGE SCALE GENOMIC DNA]</scope>
    <source>
        <strain evidence="5 6">PLY_AMNH</strain>
    </source>
</reference>
<dbReference type="InterPro" id="IPR036282">
    <property type="entry name" value="Glutathione-S-Trfase_C_sf"/>
</dbReference>
<dbReference type="InterPro" id="IPR040079">
    <property type="entry name" value="Glutathione_S-Trfase"/>
</dbReference>
<dbReference type="PROSITE" id="PS50404">
    <property type="entry name" value="GST_NTER"/>
    <property type="match status" value="1"/>
</dbReference>
<proteinExistence type="predicted"/>
<dbReference type="SFLD" id="SFLDS00019">
    <property type="entry name" value="Glutathione_Transferase_(cytos"/>
    <property type="match status" value="1"/>
</dbReference>
<dbReference type="AlphaFoldDB" id="A0AAE0GQB2"/>
<organism evidence="5 6">
    <name type="scientific">Cymbomonas tetramitiformis</name>
    <dbReference type="NCBI Taxonomy" id="36881"/>
    <lineage>
        <taxon>Eukaryota</taxon>
        <taxon>Viridiplantae</taxon>
        <taxon>Chlorophyta</taxon>
        <taxon>Pyramimonadophyceae</taxon>
        <taxon>Pyramimonadales</taxon>
        <taxon>Pyramimonadaceae</taxon>
        <taxon>Cymbomonas</taxon>
    </lineage>
</organism>
<feature type="domain" description="GST N-terminal" evidence="3">
    <location>
        <begin position="31"/>
        <end position="115"/>
    </location>
</feature>
<dbReference type="SUPFAM" id="SSF52833">
    <property type="entry name" value="Thioredoxin-like"/>
    <property type="match status" value="1"/>
</dbReference>
<dbReference type="Proteomes" id="UP001190700">
    <property type="component" value="Unassembled WGS sequence"/>
</dbReference>
<evidence type="ECO:0000259" key="4">
    <source>
        <dbReference type="PROSITE" id="PS50405"/>
    </source>
</evidence>
<comment type="caution">
    <text evidence="5">The sequence shown here is derived from an EMBL/GenBank/DDBJ whole genome shotgun (WGS) entry which is preliminary data.</text>
</comment>